<sequence>MLIKCDAKCACQYDGYCIRKWQGLQCRDITHGKYQDIFIEVIHIPCEPCRY</sequence>
<evidence type="ECO:0000313" key="2">
    <source>
        <dbReference type="Proteomes" id="UP000198847"/>
    </source>
</evidence>
<reference evidence="1 2" key="1">
    <citation type="submission" date="2016-10" db="EMBL/GenBank/DDBJ databases">
        <authorList>
            <person name="de Groot N.N."/>
        </authorList>
    </citation>
    <scope>NUCLEOTIDE SEQUENCE [LARGE SCALE GENOMIC DNA]</scope>
    <source>
        <strain evidence="1 2">DSM 13305</strain>
    </source>
</reference>
<dbReference type="AlphaFoldDB" id="A0A1H8ULR0"/>
<proteinExistence type="predicted"/>
<protein>
    <submittedName>
        <fullName evidence="1">Uncharacterized protein</fullName>
    </submittedName>
</protein>
<name>A0A1H8ULR0_9FIRM</name>
<keyword evidence="2" id="KW-1185">Reference proteome</keyword>
<dbReference type="Proteomes" id="UP000198847">
    <property type="component" value="Unassembled WGS sequence"/>
</dbReference>
<accession>A0A1H8ULR0</accession>
<evidence type="ECO:0000313" key="1">
    <source>
        <dbReference type="EMBL" id="SEP04149.1"/>
    </source>
</evidence>
<gene>
    <name evidence="1" type="ORF">SAMN04490178_10935</name>
</gene>
<dbReference type="STRING" id="112903.SAMN04490178_10935"/>
<dbReference type="EMBL" id="FODY01000009">
    <property type="protein sequence ID" value="SEP04149.1"/>
    <property type="molecule type" value="Genomic_DNA"/>
</dbReference>
<organism evidence="1 2">
    <name type="scientific">Propionispora vibrioides</name>
    <dbReference type="NCBI Taxonomy" id="112903"/>
    <lineage>
        <taxon>Bacteria</taxon>
        <taxon>Bacillati</taxon>
        <taxon>Bacillota</taxon>
        <taxon>Negativicutes</taxon>
        <taxon>Selenomonadales</taxon>
        <taxon>Sporomusaceae</taxon>
        <taxon>Propionispora</taxon>
    </lineage>
</organism>